<evidence type="ECO:0000256" key="6">
    <source>
        <dbReference type="ARBA" id="ARBA00023237"/>
    </source>
</evidence>
<dbReference type="PROSITE" id="PS01156">
    <property type="entry name" value="TONB_DEPENDENT_REC_2"/>
    <property type="match status" value="1"/>
</dbReference>
<dbReference type="PANTHER" id="PTHR40980:SF3">
    <property type="entry name" value="TONB-DEPENDENT RECEPTOR-LIKE BETA-BARREL DOMAIN-CONTAINING PROTEIN"/>
    <property type="match status" value="1"/>
</dbReference>
<dbReference type="EMBL" id="JAVDXQ010000007">
    <property type="protein sequence ID" value="MDR7299067.1"/>
    <property type="molecule type" value="Genomic_DNA"/>
</dbReference>
<dbReference type="NCBIfam" id="TIGR01782">
    <property type="entry name" value="TonB-Xanth-Caul"/>
    <property type="match status" value="1"/>
</dbReference>
<evidence type="ECO:0000256" key="1">
    <source>
        <dbReference type="ARBA" id="ARBA00004442"/>
    </source>
</evidence>
<dbReference type="RefSeq" id="WP_310348493.1">
    <property type="nucleotide sequence ID" value="NZ_JAVDXQ010000007.1"/>
</dbReference>
<evidence type="ECO:0000313" key="11">
    <source>
        <dbReference type="EMBL" id="MDR7299067.1"/>
    </source>
</evidence>
<evidence type="ECO:0000256" key="5">
    <source>
        <dbReference type="ARBA" id="ARBA00023136"/>
    </source>
</evidence>
<evidence type="ECO:0000256" key="7">
    <source>
        <dbReference type="RuleBase" id="RU003357"/>
    </source>
</evidence>
<evidence type="ECO:0000256" key="2">
    <source>
        <dbReference type="ARBA" id="ARBA00009810"/>
    </source>
</evidence>
<keyword evidence="12" id="KW-1185">Reference proteome</keyword>
<evidence type="ECO:0000259" key="9">
    <source>
        <dbReference type="Pfam" id="PF00593"/>
    </source>
</evidence>
<gene>
    <name evidence="11" type="ORF">J2X16_004435</name>
</gene>
<comment type="similarity">
    <text evidence="2 7">Belongs to the TonB-dependent receptor family.</text>
</comment>
<evidence type="ECO:0000256" key="8">
    <source>
        <dbReference type="SAM" id="SignalP"/>
    </source>
</evidence>
<evidence type="ECO:0000259" key="10">
    <source>
        <dbReference type="Pfam" id="PF07715"/>
    </source>
</evidence>
<dbReference type="InterPro" id="IPR037066">
    <property type="entry name" value="Plug_dom_sf"/>
</dbReference>
<dbReference type="InterPro" id="IPR012910">
    <property type="entry name" value="Plug_dom"/>
</dbReference>
<feature type="domain" description="TonB-dependent receptor-like beta-barrel" evidence="9">
    <location>
        <begin position="432"/>
        <end position="957"/>
    </location>
</feature>
<protein>
    <submittedName>
        <fullName evidence="11">TonB-dependent receptor</fullName>
    </submittedName>
</protein>
<dbReference type="InterPro" id="IPR010917">
    <property type="entry name" value="TonB_rcpt_CS"/>
</dbReference>
<dbReference type="CDD" id="cd01347">
    <property type="entry name" value="ligand_gated_channel"/>
    <property type="match status" value="1"/>
</dbReference>
<dbReference type="InterPro" id="IPR036942">
    <property type="entry name" value="Beta-barrel_TonB_sf"/>
</dbReference>
<name>A0ABU1ZEK6_9BURK</name>
<reference evidence="11 12" key="1">
    <citation type="submission" date="2023-07" db="EMBL/GenBank/DDBJ databases">
        <title>Sorghum-associated microbial communities from plants grown in Nebraska, USA.</title>
        <authorList>
            <person name="Schachtman D."/>
        </authorList>
    </citation>
    <scope>NUCLEOTIDE SEQUENCE [LARGE SCALE GENOMIC DNA]</scope>
    <source>
        <strain evidence="11 12">BE310</strain>
    </source>
</reference>
<dbReference type="Gene3D" id="2.40.170.20">
    <property type="entry name" value="TonB-dependent receptor, beta-barrel domain"/>
    <property type="match status" value="1"/>
</dbReference>
<dbReference type="InterPro" id="IPR010104">
    <property type="entry name" value="TonB_rcpt_bac"/>
</dbReference>
<evidence type="ECO:0000313" key="12">
    <source>
        <dbReference type="Proteomes" id="UP001180536"/>
    </source>
</evidence>
<keyword evidence="3 8" id="KW-0732">Signal</keyword>
<dbReference type="Proteomes" id="UP001180536">
    <property type="component" value="Unassembled WGS sequence"/>
</dbReference>
<sequence length="990" mass="106514">MRQPRPALRLTTLAAASGLLFASAAVHAQTAAAPPAGAASGAQQLETVIVTGIRRSLESSVDLKRNAHGVVDGIVAEDIGKFPDTNLAEAMQRISGVSIDRSAIGEGSKVTVRGVGPDFNLVLLNGRQMPASAINDASASDSRAFDFANLAAESVSALEVFKTTRANAPTGGIGATINIKTARPFDTRQQVASLGIKLVKDQSGQNLPDRLKGDAVTPEVSGIYSNVFADGKFGVAVTGSYQRRDLGYNQAGVFNGWHTIPANGGGWGEIAPGSTAVNRPTGSGVYSTPQSIGYSFTGVKRERVNGQLTLQFQPIKEVVATLDHTYSENKLQSRRSDVSAWFGFGPSNTTWTDGPAAAPLIYSEIVNGVGTGDLAMGSGQFAVKNTNHSTGLNLAWKTTPSLKFELDAHHSTAVTKPDSPYGSNAVQGSAVFSRGTTTVDFSNDFPVWSLPGATSDTSRQLATGSSYRNSYMKSDVDQVQLRSNYKFTDTSNLDFGVSLTHVKNRTAFAVNENGSWGGIATAADYPDDLFTPDSISKYFSRVGGSGSSAMFNSFNTFDFAALNAIAAKLDPNGKYRAPTDYTQPGSVDRRTQEKSQSLYAQFNTEWDWIVPVGAALGLRYERTNVTSRALVPTATGISWRAFNEFSLTYGPASFTELKGKYSYVLPSLDLDFELTSDTKLRASYGESIGRPGWGAIQGGQTLNEVRAGGGNGAQGDPGLKPLKSKNFDLSLEHYLDKGSYVAVGLFRKNISNYIGNTIVKGTPFNLPTPIGGTLFKEATASGCAATDNPCIRNWIFTNRATAPGVTRGDKDAQGNWQGTIVGQPGDPIAVFDITVPANQRNDYINGAEVNVQYAFRNGFGFSANYTYVKSGLKYEDAKIGDQFALEGLSNSGNLVGFYEDNTYSARVAYNWRGKFLSGRHDGREPNPIYTEPYGQVDLSLGYKMNEKLSFQFEAINLTDEIQRAHERRKEILQMVTQTGRRFMIGARYKF</sequence>
<evidence type="ECO:0000256" key="3">
    <source>
        <dbReference type="ARBA" id="ARBA00022729"/>
    </source>
</evidence>
<dbReference type="Pfam" id="PF07715">
    <property type="entry name" value="Plug"/>
    <property type="match status" value="1"/>
</dbReference>
<comment type="caution">
    <text evidence="11">The sequence shown here is derived from an EMBL/GenBank/DDBJ whole genome shotgun (WGS) entry which is preliminary data.</text>
</comment>
<feature type="domain" description="TonB-dependent receptor plug" evidence="10">
    <location>
        <begin position="65"/>
        <end position="174"/>
    </location>
</feature>
<keyword evidence="5 7" id="KW-0472">Membrane</keyword>
<evidence type="ECO:0000256" key="4">
    <source>
        <dbReference type="ARBA" id="ARBA00023077"/>
    </source>
</evidence>
<dbReference type="SUPFAM" id="SSF56935">
    <property type="entry name" value="Porins"/>
    <property type="match status" value="1"/>
</dbReference>
<keyword evidence="4 7" id="KW-0798">TonB box</keyword>
<comment type="subcellular location">
    <subcellularLocation>
        <location evidence="1 7">Cell outer membrane</location>
    </subcellularLocation>
</comment>
<keyword evidence="11" id="KW-0675">Receptor</keyword>
<dbReference type="InterPro" id="IPR000531">
    <property type="entry name" value="Beta-barrel_TonB"/>
</dbReference>
<organism evidence="11 12">
    <name type="scientific">Pelomonas aquatica</name>
    <dbReference type="NCBI Taxonomy" id="431058"/>
    <lineage>
        <taxon>Bacteria</taxon>
        <taxon>Pseudomonadati</taxon>
        <taxon>Pseudomonadota</taxon>
        <taxon>Betaproteobacteria</taxon>
        <taxon>Burkholderiales</taxon>
        <taxon>Sphaerotilaceae</taxon>
        <taxon>Roseateles</taxon>
    </lineage>
</organism>
<feature type="chain" id="PRO_5045174416" evidence="8">
    <location>
        <begin position="29"/>
        <end position="990"/>
    </location>
</feature>
<dbReference type="Pfam" id="PF00593">
    <property type="entry name" value="TonB_dep_Rec_b-barrel"/>
    <property type="match status" value="1"/>
</dbReference>
<accession>A0ABU1ZEK6</accession>
<feature type="signal peptide" evidence="8">
    <location>
        <begin position="1"/>
        <end position="28"/>
    </location>
</feature>
<proteinExistence type="inferred from homology"/>
<dbReference type="PANTHER" id="PTHR40980">
    <property type="entry name" value="PLUG DOMAIN-CONTAINING PROTEIN"/>
    <property type="match status" value="1"/>
</dbReference>
<dbReference type="Gene3D" id="2.170.130.10">
    <property type="entry name" value="TonB-dependent receptor, plug domain"/>
    <property type="match status" value="1"/>
</dbReference>
<keyword evidence="6" id="KW-0998">Cell outer membrane</keyword>